<evidence type="ECO:0000256" key="4">
    <source>
        <dbReference type="SAM" id="MobiDB-lite"/>
    </source>
</evidence>
<name>A0A9P4HZS6_9PEZI</name>
<dbReference type="PANTHER" id="PTHR46910">
    <property type="entry name" value="TRANSCRIPTION FACTOR PDR1"/>
    <property type="match status" value="1"/>
</dbReference>
<dbReference type="InterPro" id="IPR001138">
    <property type="entry name" value="Zn2Cys6_DnaBD"/>
</dbReference>
<dbReference type="EMBL" id="ML978713">
    <property type="protein sequence ID" value="KAF2090120.1"/>
    <property type="molecule type" value="Genomic_DNA"/>
</dbReference>
<dbReference type="OrthoDB" id="4456959at2759"/>
<organism evidence="6 7">
    <name type="scientific">Saccharata proteae CBS 121410</name>
    <dbReference type="NCBI Taxonomy" id="1314787"/>
    <lineage>
        <taxon>Eukaryota</taxon>
        <taxon>Fungi</taxon>
        <taxon>Dikarya</taxon>
        <taxon>Ascomycota</taxon>
        <taxon>Pezizomycotina</taxon>
        <taxon>Dothideomycetes</taxon>
        <taxon>Dothideomycetes incertae sedis</taxon>
        <taxon>Botryosphaeriales</taxon>
        <taxon>Saccharataceae</taxon>
        <taxon>Saccharata</taxon>
    </lineage>
</organism>
<keyword evidence="2" id="KW-0539">Nucleus</keyword>
<dbReference type="Pfam" id="PF00172">
    <property type="entry name" value="Zn_clus"/>
    <property type="match status" value="1"/>
</dbReference>
<dbReference type="PANTHER" id="PTHR46910:SF4">
    <property type="entry name" value="ZN(2)-C6 FUNGAL-TYPE DOMAIN-CONTAINING PROTEIN"/>
    <property type="match status" value="1"/>
</dbReference>
<dbReference type="CDD" id="cd12148">
    <property type="entry name" value="fungal_TF_MHR"/>
    <property type="match status" value="1"/>
</dbReference>
<dbReference type="InterPro" id="IPR036864">
    <property type="entry name" value="Zn2-C6_fun-type_DNA-bd_sf"/>
</dbReference>
<evidence type="ECO:0000256" key="1">
    <source>
        <dbReference type="ARBA" id="ARBA00022723"/>
    </source>
</evidence>
<dbReference type="Proteomes" id="UP000799776">
    <property type="component" value="Unassembled WGS sequence"/>
</dbReference>
<dbReference type="GO" id="GO:0003677">
    <property type="term" value="F:DNA binding"/>
    <property type="evidence" value="ECO:0007669"/>
    <property type="project" value="InterPro"/>
</dbReference>
<dbReference type="SMART" id="SM00906">
    <property type="entry name" value="Fungal_trans"/>
    <property type="match status" value="1"/>
</dbReference>
<keyword evidence="3" id="KW-0175">Coiled coil</keyword>
<evidence type="ECO:0000313" key="7">
    <source>
        <dbReference type="Proteomes" id="UP000799776"/>
    </source>
</evidence>
<dbReference type="CDD" id="cd00067">
    <property type="entry name" value="GAL4"/>
    <property type="match status" value="1"/>
</dbReference>
<dbReference type="Gene3D" id="4.10.240.10">
    <property type="entry name" value="Zn(2)-C6 fungal-type DNA-binding domain"/>
    <property type="match status" value="1"/>
</dbReference>
<keyword evidence="7" id="KW-1185">Reference proteome</keyword>
<dbReference type="InterPro" id="IPR050987">
    <property type="entry name" value="AtrR-like"/>
</dbReference>
<dbReference type="SUPFAM" id="SSF57701">
    <property type="entry name" value="Zn2/Cys6 DNA-binding domain"/>
    <property type="match status" value="1"/>
</dbReference>
<accession>A0A9P4HZS6</accession>
<keyword evidence="1" id="KW-0479">Metal-binding</keyword>
<feature type="compositionally biased region" description="Low complexity" evidence="4">
    <location>
        <begin position="10"/>
        <end position="20"/>
    </location>
</feature>
<evidence type="ECO:0000256" key="3">
    <source>
        <dbReference type="SAM" id="Coils"/>
    </source>
</evidence>
<dbReference type="GO" id="GO:0000981">
    <property type="term" value="F:DNA-binding transcription factor activity, RNA polymerase II-specific"/>
    <property type="evidence" value="ECO:0007669"/>
    <property type="project" value="InterPro"/>
</dbReference>
<sequence>MPPKRPAPPGASSTPTPTKLPKTEHIGPDDFSNSVKRKLSASTRTGQACDRCKVRKIRCDGRPGGCSPCLQNNTECKTTDRITGRATIRGHTEQIEYENQQLKQTVIQLQSQLKEMGVEPKAMPAFHGYAPATPQQQAWPTGSIDGQLWGAIQSSPDHGLSFSHAQSESINSRDLETNIFRALPTFRAGLNGDNYLGVSSANSVLSPINGTSLSFFGMEIDLSDFVPDDVDDINSPVSYQHFLTVAMNANGTAKAHRSEIPAKAELPASYSECETYATWYFRSLHPYAPILYKPAFMDLLARIYSDSTFKPTAAETVQVQMMLAVIKYQFSARNFNLESQEQATAHYRYSLSFFHDLLTSHSLKDIQALTMMCLHNRNFPKPGAAWIMTQITFAIAVELGLHRSAKAWAETAPKRDMIEIETRRRVFWTLHALLIGLSGKLGRPMPLRMEDIDVEFPEAIHDYLPSETGLTEFRKCSFRVGLQGIKILALSSQMYSTIYAVRQPPQAYESNLRRLEEDHRLWREQLPAELREGSSVGAEDRVFSLYVQFWDYEFQLLLHHPALCRSNNPQLLSSNMDICLDSAQKMVLVLDELRKVKSLDIPWINCTVYLAATFTELFVYSHRKDQITSAEMVKLKSDMDKWLAIMGDCGAILGRLFSTSHLLTSLLTN</sequence>
<dbReference type="SMART" id="SM00066">
    <property type="entry name" value="GAL4"/>
    <property type="match status" value="1"/>
</dbReference>
<evidence type="ECO:0000313" key="6">
    <source>
        <dbReference type="EMBL" id="KAF2090120.1"/>
    </source>
</evidence>
<comment type="caution">
    <text evidence="6">The sequence shown here is derived from an EMBL/GenBank/DDBJ whole genome shotgun (WGS) entry which is preliminary data.</text>
</comment>
<dbReference type="PROSITE" id="PS50048">
    <property type="entry name" value="ZN2_CY6_FUNGAL_2"/>
    <property type="match status" value="1"/>
</dbReference>
<dbReference type="Pfam" id="PF04082">
    <property type="entry name" value="Fungal_trans"/>
    <property type="match status" value="1"/>
</dbReference>
<protein>
    <recommendedName>
        <fullName evidence="5">Zn(2)-C6 fungal-type domain-containing protein</fullName>
    </recommendedName>
</protein>
<dbReference type="InterPro" id="IPR007219">
    <property type="entry name" value="XnlR_reg_dom"/>
</dbReference>
<evidence type="ECO:0000256" key="2">
    <source>
        <dbReference type="ARBA" id="ARBA00023242"/>
    </source>
</evidence>
<dbReference type="AlphaFoldDB" id="A0A9P4HZS6"/>
<reference evidence="6" key="1">
    <citation type="journal article" date="2020" name="Stud. Mycol.">
        <title>101 Dothideomycetes genomes: a test case for predicting lifestyles and emergence of pathogens.</title>
        <authorList>
            <person name="Haridas S."/>
            <person name="Albert R."/>
            <person name="Binder M."/>
            <person name="Bloem J."/>
            <person name="Labutti K."/>
            <person name="Salamov A."/>
            <person name="Andreopoulos B."/>
            <person name="Baker S."/>
            <person name="Barry K."/>
            <person name="Bills G."/>
            <person name="Bluhm B."/>
            <person name="Cannon C."/>
            <person name="Castanera R."/>
            <person name="Culley D."/>
            <person name="Daum C."/>
            <person name="Ezra D."/>
            <person name="Gonzalez J."/>
            <person name="Henrissat B."/>
            <person name="Kuo A."/>
            <person name="Liang C."/>
            <person name="Lipzen A."/>
            <person name="Lutzoni F."/>
            <person name="Magnuson J."/>
            <person name="Mondo S."/>
            <person name="Nolan M."/>
            <person name="Ohm R."/>
            <person name="Pangilinan J."/>
            <person name="Park H.-J."/>
            <person name="Ramirez L."/>
            <person name="Alfaro M."/>
            <person name="Sun H."/>
            <person name="Tritt A."/>
            <person name="Yoshinaga Y."/>
            <person name="Zwiers L.-H."/>
            <person name="Turgeon B."/>
            <person name="Goodwin S."/>
            <person name="Spatafora J."/>
            <person name="Crous P."/>
            <person name="Grigoriev I."/>
        </authorList>
    </citation>
    <scope>NUCLEOTIDE SEQUENCE</scope>
    <source>
        <strain evidence="6">CBS 121410</strain>
    </source>
</reference>
<feature type="coiled-coil region" evidence="3">
    <location>
        <begin position="92"/>
        <end position="119"/>
    </location>
</feature>
<dbReference type="GO" id="GO:0006351">
    <property type="term" value="P:DNA-templated transcription"/>
    <property type="evidence" value="ECO:0007669"/>
    <property type="project" value="InterPro"/>
</dbReference>
<proteinExistence type="predicted"/>
<feature type="domain" description="Zn(2)-C6 fungal-type" evidence="5">
    <location>
        <begin position="48"/>
        <end position="78"/>
    </location>
</feature>
<dbReference type="GO" id="GO:0008270">
    <property type="term" value="F:zinc ion binding"/>
    <property type="evidence" value="ECO:0007669"/>
    <property type="project" value="InterPro"/>
</dbReference>
<feature type="region of interest" description="Disordered" evidence="4">
    <location>
        <begin position="1"/>
        <end position="42"/>
    </location>
</feature>
<evidence type="ECO:0000259" key="5">
    <source>
        <dbReference type="PROSITE" id="PS50048"/>
    </source>
</evidence>
<dbReference type="PROSITE" id="PS00463">
    <property type="entry name" value="ZN2_CY6_FUNGAL_1"/>
    <property type="match status" value="1"/>
</dbReference>
<gene>
    <name evidence="6" type="ORF">K490DRAFT_54530</name>
</gene>